<comment type="caution">
    <text evidence="2">The sequence shown here is derived from an EMBL/GenBank/DDBJ whole genome shotgun (WGS) entry which is preliminary data.</text>
</comment>
<feature type="region of interest" description="Disordered" evidence="1">
    <location>
        <begin position="1"/>
        <end position="124"/>
    </location>
</feature>
<gene>
    <name evidence="2" type="ORF">CMEL01_07118</name>
</gene>
<evidence type="ECO:0000313" key="3">
    <source>
        <dbReference type="Proteomes" id="UP001239795"/>
    </source>
</evidence>
<sequence length="192" mass="20555">MLDAQLGKNADEPARLAIAKRRRRRRRWTKKKPAEPGRKPGVLRVPRPKAPTRKRCITTAPAGEPGSPGTKACTPRDTDTDATRSPSRRGPTPERHRGSRSTPTPARLRTMADNRRTPCPRPKMRHVVSGASAVAGPGTRTVLPTRPMIAAAEPGAKSVSVGRTAVAGATSGVGRPCFPMRRLRRGVAGGES</sequence>
<name>A0AAI9U4W1_9PEZI</name>
<keyword evidence="3" id="KW-1185">Reference proteome</keyword>
<dbReference type="AlphaFoldDB" id="A0AAI9U4W1"/>
<organism evidence="2 3">
    <name type="scientific">Colletotrichum melonis</name>
    <dbReference type="NCBI Taxonomy" id="1209925"/>
    <lineage>
        <taxon>Eukaryota</taxon>
        <taxon>Fungi</taxon>
        <taxon>Dikarya</taxon>
        <taxon>Ascomycota</taxon>
        <taxon>Pezizomycotina</taxon>
        <taxon>Sordariomycetes</taxon>
        <taxon>Hypocreomycetidae</taxon>
        <taxon>Glomerellales</taxon>
        <taxon>Glomerellaceae</taxon>
        <taxon>Colletotrichum</taxon>
        <taxon>Colletotrichum acutatum species complex</taxon>
    </lineage>
</organism>
<reference evidence="2 3" key="1">
    <citation type="submission" date="2016-10" db="EMBL/GenBank/DDBJ databases">
        <title>The genome sequence of Colletotrichum fioriniae PJ7.</title>
        <authorList>
            <person name="Baroncelli R."/>
        </authorList>
    </citation>
    <scope>NUCLEOTIDE SEQUENCE [LARGE SCALE GENOMIC DNA]</scope>
    <source>
        <strain evidence="2">Col 31</strain>
    </source>
</reference>
<dbReference type="Proteomes" id="UP001239795">
    <property type="component" value="Unassembled WGS sequence"/>
</dbReference>
<evidence type="ECO:0000313" key="2">
    <source>
        <dbReference type="EMBL" id="KAK1449782.1"/>
    </source>
</evidence>
<dbReference type="EMBL" id="MLGG01000057">
    <property type="protein sequence ID" value="KAK1449782.1"/>
    <property type="molecule type" value="Genomic_DNA"/>
</dbReference>
<protein>
    <submittedName>
        <fullName evidence="2">Uncharacterized protein</fullName>
    </submittedName>
</protein>
<feature type="compositionally biased region" description="Basic residues" evidence="1">
    <location>
        <begin position="46"/>
        <end position="56"/>
    </location>
</feature>
<evidence type="ECO:0000256" key="1">
    <source>
        <dbReference type="SAM" id="MobiDB-lite"/>
    </source>
</evidence>
<accession>A0AAI9U4W1</accession>
<feature type="compositionally biased region" description="Basic residues" evidence="1">
    <location>
        <begin position="18"/>
        <end position="31"/>
    </location>
</feature>
<proteinExistence type="predicted"/>